<evidence type="ECO:0008006" key="10">
    <source>
        <dbReference type="Google" id="ProtNLM"/>
    </source>
</evidence>
<sequence>MGSSDVAPAHVPDWVVPLSTVALGVGVLFWDATYILMTRRSLRTKSYSMPVFGLALNISWEMVYALYVCEAPIETAGFAAWLLLDVGLVYTTVRFAPLEWDRTSRWVGRHMPALLAAMTAVGCVGHFAFVSWWLSRPGIGHGDKSGKWYFGRDQYDTTELAYWSAGVAQMIDSVGALAMLLVRGHSGGTSYGIWRT</sequence>
<feature type="transmembrane region" description="Helical" evidence="7">
    <location>
        <begin position="160"/>
        <end position="182"/>
    </location>
</feature>
<evidence type="ECO:0000256" key="4">
    <source>
        <dbReference type="ARBA" id="ARBA00022692"/>
    </source>
</evidence>
<accession>A0ABR3W5T2</accession>
<proteinExistence type="inferred from homology"/>
<gene>
    <name evidence="8" type="ORF">Daus18300_011660</name>
</gene>
<evidence type="ECO:0000256" key="5">
    <source>
        <dbReference type="ARBA" id="ARBA00022989"/>
    </source>
</evidence>
<feature type="transmembrane region" description="Helical" evidence="7">
    <location>
        <begin position="113"/>
        <end position="134"/>
    </location>
</feature>
<dbReference type="Pfam" id="PF25129">
    <property type="entry name" value="Pyr4-TMTC"/>
    <property type="match status" value="1"/>
</dbReference>
<feature type="transmembrane region" description="Helical" evidence="7">
    <location>
        <begin position="73"/>
        <end position="93"/>
    </location>
</feature>
<evidence type="ECO:0000313" key="9">
    <source>
        <dbReference type="Proteomes" id="UP001583177"/>
    </source>
</evidence>
<organism evidence="8 9">
    <name type="scientific">Diaporthe australafricana</name>
    <dbReference type="NCBI Taxonomy" id="127596"/>
    <lineage>
        <taxon>Eukaryota</taxon>
        <taxon>Fungi</taxon>
        <taxon>Dikarya</taxon>
        <taxon>Ascomycota</taxon>
        <taxon>Pezizomycotina</taxon>
        <taxon>Sordariomycetes</taxon>
        <taxon>Sordariomycetidae</taxon>
        <taxon>Diaporthales</taxon>
        <taxon>Diaporthaceae</taxon>
        <taxon>Diaporthe</taxon>
    </lineage>
</organism>
<keyword evidence="4 7" id="KW-0812">Transmembrane</keyword>
<name>A0ABR3W5T2_9PEZI</name>
<dbReference type="Proteomes" id="UP001583177">
    <property type="component" value="Unassembled WGS sequence"/>
</dbReference>
<evidence type="ECO:0000256" key="3">
    <source>
        <dbReference type="ARBA" id="ARBA00006757"/>
    </source>
</evidence>
<feature type="transmembrane region" description="Helical" evidence="7">
    <location>
        <begin position="14"/>
        <end position="37"/>
    </location>
</feature>
<evidence type="ECO:0000313" key="8">
    <source>
        <dbReference type="EMBL" id="KAL1853918.1"/>
    </source>
</evidence>
<evidence type="ECO:0000256" key="6">
    <source>
        <dbReference type="ARBA" id="ARBA00023136"/>
    </source>
</evidence>
<comment type="similarity">
    <text evidence="3">Belongs to the paxB family.</text>
</comment>
<keyword evidence="6 7" id="KW-0472">Membrane</keyword>
<comment type="subcellular location">
    <subcellularLocation>
        <location evidence="1">Membrane</location>
        <topology evidence="1">Multi-pass membrane protein</topology>
    </subcellularLocation>
</comment>
<evidence type="ECO:0000256" key="7">
    <source>
        <dbReference type="SAM" id="Phobius"/>
    </source>
</evidence>
<evidence type="ECO:0000256" key="1">
    <source>
        <dbReference type="ARBA" id="ARBA00004141"/>
    </source>
</evidence>
<evidence type="ECO:0000256" key="2">
    <source>
        <dbReference type="ARBA" id="ARBA00005179"/>
    </source>
</evidence>
<comment type="caution">
    <text evidence="8">The sequence shown here is derived from an EMBL/GenBank/DDBJ whole genome shotgun (WGS) entry which is preliminary data.</text>
</comment>
<feature type="transmembrane region" description="Helical" evidence="7">
    <location>
        <begin position="49"/>
        <end position="67"/>
    </location>
</feature>
<protein>
    <recommendedName>
        <fullName evidence="10">Integral membrane protein</fullName>
    </recommendedName>
</protein>
<dbReference type="EMBL" id="JAWRVE010000145">
    <property type="protein sequence ID" value="KAL1853918.1"/>
    <property type="molecule type" value="Genomic_DNA"/>
</dbReference>
<dbReference type="InterPro" id="IPR039020">
    <property type="entry name" value="PaxB-like"/>
</dbReference>
<keyword evidence="9" id="KW-1185">Reference proteome</keyword>
<dbReference type="PANTHER" id="PTHR42038">
    <property type="match status" value="1"/>
</dbReference>
<comment type="pathway">
    <text evidence="2">Secondary metabolite biosynthesis.</text>
</comment>
<dbReference type="PANTHER" id="PTHR42038:SF2">
    <property type="entry name" value="TERPENE CYCLASE AUSL"/>
    <property type="match status" value="1"/>
</dbReference>
<reference evidence="8 9" key="1">
    <citation type="journal article" date="2024" name="IMA Fungus">
        <title>IMA Genome - F19 : A genome assembly and annotation guide to empower mycologists, including annotated draft genome sequences of Ceratocystis pirilliformis, Diaporthe australafricana, Fusarium ophioides, Paecilomyces lecythidis, and Sporothrix stenoceras.</title>
        <authorList>
            <person name="Aylward J."/>
            <person name="Wilson A.M."/>
            <person name="Visagie C.M."/>
            <person name="Spraker J."/>
            <person name="Barnes I."/>
            <person name="Buitendag C."/>
            <person name="Ceriani C."/>
            <person name="Del Mar Angel L."/>
            <person name="du Plessis D."/>
            <person name="Fuchs T."/>
            <person name="Gasser K."/>
            <person name="Kramer D."/>
            <person name="Li W."/>
            <person name="Munsamy K."/>
            <person name="Piso A."/>
            <person name="Price J.L."/>
            <person name="Sonnekus B."/>
            <person name="Thomas C."/>
            <person name="van der Nest A."/>
            <person name="van Dijk A."/>
            <person name="van Heerden A."/>
            <person name="van Vuuren N."/>
            <person name="Yilmaz N."/>
            <person name="Duong T.A."/>
            <person name="van der Merwe N.A."/>
            <person name="Wingfield M.J."/>
            <person name="Wingfield B.D."/>
        </authorList>
    </citation>
    <scope>NUCLEOTIDE SEQUENCE [LARGE SCALE GENOMIC DNA]</scope>
    <source>
        <strain evidence="8 9">CMW 18300</strain>
    </source>
</reference>
<keyword evidence="5 7" id="KW-1133">Transmembrane helix</keyword>